<dbReference type="GO" id="GO:0016887">
    <property type="term" value="F:ATP hydrolysis activity"/>
    <property type="evidence" value="ECO:0007669"/>
    <property type="project" value="InterPro"/>
</dbReference>
<dbReference type="EMBL" id="MPUH01000018">
    <property type="protein sequence ID" value="OMJ94988.1"/>
    <property type="molecule type" value="Genomic_DNA"/>
</dbReference>
<dbReference type="InterPro" id="IPR001357">
    <property type="entry name" value="BRCT_dom"/>
</dbReference>
<proteinExistence type="inferred from homology"/>
<protein>
    <recommendedName>
        <fullName evidence="2 4">Replication factor C subunit 1</fullName>
    </recommendedName>
</protein>
<evidence type="ECO:0000313" key="7">
    <source>
        <dbReference type="EMBL" id="OMJ94988.1"/>
    </source>
</evidence>
<keyword evidence="4" id="KW-0539">Nucleus</keyword>
<keyword evidence="8" id="KW-1185">Reference proteome</keyword>
<dbReference type="GO" id="GO:0005524">
    <property type="term" value="F:ATP binding"/>
    <property type="evidence" value="ECO:0007669"/>
    <property type="project" value="UniProtKB-UniRule"/>
</dbReference>
<organism evidence="7 8">
    <name type="scientific">Stentor coeruleus</name>
    <dbReference type="NCBI Taxonomy" id="5963"/>
    <lineage>
        <taxon>Eukaryota</taxon>
        <taxon>Sar</taxon>
        <taxon>Alveolata</taxon>
        <taxon>Ciliophora</taxon>
        <taxon>Postciliodesmatophora</taxon>
        <taxon>Heterotrichea</taxon>
        <taxon>Heterotrichida</taxon>
        <taxon>Stentoridae</taxon>
        <taxon>Stentor</taxon>
    </lineage>
</organism>
<reference evidence="7 8" key="1">
    <citation type="submission" date="2016-11" db="EMBL/GenBank/DDBJ databases">
        <title>The macronuclear genome of Stentor coeruleus: a giant cell with tiny introns.</title>
        <authorList>
            <person name="Slabodnick M."/>
            <person name="Ruby J.G."/>
            <person name="Reiff S.B."/>
            <person name="Swart E.C."/>
            <person name="Gosai S."/>
            <person name="Prabakaran S."/>
            <person name="Witkowska E."/>
            <person name="Larue G.E."/>
            <person name="Fisher S."/>
            <person name="Freeman R.M."/>
            <person name="Gunawardena J."/>
            <person name="Chu W."/>
            <person name="Stover N.A."/>
            <person name="Gregory B.D."/>
            <person name="Nowacki M."/>
            <person name="Derisi J."/>
            <person name="Roy S.W."/>
            <person name="Marshall W.F."/>
            <person name="Sood P."/>
        </authorList>
    </citation>
    <scope>NUCLEOTIDE SEQUENCE [LARGE SCALE GENOMIC DNA]</scope>
    <source>
        <strain evidence="7">WM001</strain>
    </source>
</reference>
<dbReference type="InterPro" id="IPR003593">
    <property type="entry name" value="AAA+_ATPase"/>
</dbReference>
<evidence type="ECO:0000259" key="6">
    <source>
        <dbReference type="PROSITE" id="PS50172"/>
    </source>
</evidence>
<dbReference type="InterPro" id="IPR008921">
    <property type="entry name" value="DNA_pol3_clamp-load_cplx_C"/>
</dbReference>
<evidence type="ECO:0000256" key="5">
    <source>
        <dbReference type="SAM" id="MobiDB-lite"/>
    </source>
</evidence>
<dbReference type="InterPro" id="IPR012178">
    <property type="entry name" value="RFC1"/>
</dbReference>
<dbReference type="SUPFAM" id="SSF48019">
    <property type="entry name" value="post-AAA+ oligomerization domain-like"/>
    <property type="match status" value="1"/>
</dbReference>
<dbReference type="Gene3D" id="3.40.50.10190">
    <property type="entry name" value="BRCT domain"/>
    <property type="match status" value="1"/>
</dbReference>
<dbReference type="Pfam" id="PF25361">
    <property type="entry name" value="AAA_lid_RFC1"/>
    <property type="match status" value="1"/>
</dbReference>
<dbReference type="SUPFAM" id="SSF52113">
    <property type="entry name" value="BRCT domain"/>
    <property type="match status" value="1"/>
</dbReference>
<dbReference type="Proteomes" id="UP000187209">
    <property type="component" value="Unassembled WGS sequence"/>
</dbReference>
<sequence>MDIRKFLIGGKKSCETASNQNLIDKRPPVESKKTNAMVKTNISKYFNTTSQNDDDSDTEELPSESEIQPETTKKQDIINKNSKFGKKASPSPTRGKINISNSRIKKVSSSPEPKQKNDEKMKQISSYISKDWEKNKKVSPSSVDEDEPDKKMKRKSPSPPKKTKKKSPNLKGINDKKNQPSRGINGNTFVITGLLKEFSRESLIDEIKEYGGKVTGNVSRKTTYLIHGYKLEDGREYTAGNKYKKAKELGTHILDEDDIKKMLEECQEMKKSEISEIDEESDHFQLKTTLKNDIVNKINPVQTKKFSVEDQKLTELWTDKYKPKSLDDMIGNTSIIQKLQEWLDDWESVVLNNNIKPQSPSRNGKNDASKNLNAAAVLLSGPPGIGKTTAARLVANLYGYRVMELNASDTRNKSALLNPLLSSSKSHCLTNKGDIVKNLIIMDEIDGMSGGDRGGTTALIQVIKTTKIPIICICNDRQSPKVKSLLNYCYDLKFAKPNKLQVVKRINDILKIEGLDIEPNAIEFVVESSGNDIRQVLTAFDMWARTNSGMSYMKAKQNLKTMGKDQVTMISNFDAASKLFNQREMTRMTHKEKMDLAFIDYDLIPMLIQENYLNANSNQDIKKIADAAESIAFADCLNSEIHGNNNWSILPQYLQAACIHPAAVCSGMVPFAKFPEWFGKFSTQRKKERLCRELQNCFSTFSQSGIESMISEYIPIVYSTVMKPLDDDDPDEAAYCLSTFNITPEIFKEHILSLVHEESAFKSISVSCKRKLTTIFNINYSNSIEKVKKKKEAKISDDKFDPEFQEVPKISDDEEEEEVEFEAKPTIISKKRRR</sequence>
<dbReference type="FunFam" id="3.40.50.300:FF:000395">
    <property type="entry name" value="Replication factor C subunit 1"/>
    <property type="match status" value="1"/>
</dbReference>
<dbReference type="AlphaFoldDB" id="A0A1R2D148"/>
<evidence type="ECO:0000256" key="4">
    <source>
        <dbReference type="PIRNR" id="PIRNR036578"/>
    </source>
</evidence>
<dbReference type="PIRSF" id="PIRSF036578">
    <property type="entry name" value="RFC1"/>
    <property type="match status" value="1"/>
</dbReference>
<feature type="region of interest" description="Disordered" evidence="5">
    <location>
        <begin position="43"/>
        <end position="186"/>
    </location>
</feature>
<dbReference type="InterPro" id="IPR013725">
    <property type="entry name" value="DNA_replication_fac_RFC1_C"/>
</dbReference>
<feature type="compositionally biased region" description="Basic residues" evidence="5">
    <location>
        <begin position="151"/>
        <end position="168"/>
    </location>
</feature>
<comment type="similarity">
    <text evidence="1 4">Belongs to the activator 1 large subunit family.</text>
</comment>
<dbReference type="Gene3D" id="1.10.8.60">
    <property type="match status" value="1"/>
</dbReference>
<dbReference type="GO" id="GO:0005634">
    <property type="term" value="C:nucleus"/>
    <property type="evidence" value="ECO:0007669"/>
    <property type="project" value="UniProtKB-SubCell"/>
</dbReference>
<dbReference type="Pfam" id="PF08519">
    <property type="entry name" value="RFC1"/>
    <property type="match status" value="1"/>
</dbReference>
<feature type="compositionally biased region" description="Polar residues" evidence="5">
    <location>
        <begin position="98"/>
        <end position="112"/>
    </location>
</feature>
<dbReference type="GO" id="GO:0003677">
    <property type="term" value="F:DNA binding"/>
    <property type="evidence" value="ECO:0007669"/>
    <property type="project" value="InterPro"/>
</dbReference>
<dbReference type="GO" id="GO:0003689">
    <property type="term" value="F:DNA clamp loader activity"/>
    <property type="evidence" value="ECO:0007669"/>
    <property type="project" value="UniProtKB-UniRule"/>
</dbReference>
<dbReference type="PROSITE" id="PS50172">
    <property type="entry name" value="BRCT"/>
    <property type="match status" value="1"/>
</dbReference>
<keyword evidence="4" id="KW-0067">ATP-binding</keyword>
<feature type="domain" description="BRCT" evidence="6">
    <location>
        <begin position="179"/>
        <end position="265"/>
    </location>
</feature>
<accession>A0A1R2D148</accession>
<dbReference type="GO" id="GO:0005663">
    <property type="term" value="C:DNA replication factor C complex"/>
    <property type="evidence" value="ECO:0007669"/>
    <property type="project" value="InterPro"/>
</dbReference>
<dbReference type="InterPro" id="IPR036420">
    <property type="entry name" value="BRCT_dom_sf"/>
</dbReference>
<feature type="compositionally biased region" description="Acidic residues" evidence="5">
    <location>
        <begin position="52"/>
        <end position="63"/>
    </location>
</feature>
<dbReference type="InterPro" id="IPR003959">
    <property type="entry name" value="ATPase_AAA_core"/>
</dbReference>
<evidence type="ECO:0000256" key="1">
    <source>
        <dbReference type="ARBA" id="ARBA00006116"/>
    </source>
</evidence>
<dbReference type="Pfam" id="PF00533">
    <property type="entry name" value="BRCT"/>
    <property type="match status" value="1"/>
</dbReference>
<evidence type="ECO:0000256" key="2">
    <source>
        <dbReference type="ARBA" id="ARBA00020401"/>
    </source>
</evidence>
<gene>
    <name evidence="7" type="ORF">SteCoe_1680</name>
</gene>
<dbReference type="Pfam" id="PF00004">
    <property type="entry name" value="AAA"/>
    <property type="match status" value="1"/>
</dbReference>
<evidence type="ECO:0000313" key="8">
    <source>
        <dbReference type="Proteomes" id="UP000187209"/>
    </source>
</evidence>
<keyword evidence="3 4" id="KW-0235">DNA replication</keyword>
<dbReference type="Gene3D" id="3.40.50.300">
    <property type="entry name" value="P-loop containing nucleotide triphosphate hydrolases"/>
    <property type="match status" value="1"/>
</dbReference>
<dbReference type="InterPro" id="IPR027417">
    <property type="entry name" value="P-loop_NTPase"/>
</dbReference>
<dbReference type="CDD" id="cd00009">
    <property type="entry name" value="AAA"/>
    <property type="match status" value="1"/>
</dbReference>
<dbReference type="Gene3D" id="1.20.272.10">
    <property type="match status" value="1"/>
</dbReference>
<feature type="compositionally biased region" description="Basic and acidic residues" evidence="5">
    <location>
        <begin position="113"/>
        <end position="122"/>
    </location>
</feature>
<name>A0A1R2D148_9CILI</name>
<feature type="region of interest" description="Disordered" evidence="5">
    <location>
        <begin position="805"/>
        <end position="834"/>
    </location>
</feature>
<dbReference type="OrthoDB" id="446168at2759"/>
<dbReference type="SUPFAM" id="SSF52540">
    <property type="entry name" value="P-loop containing nucleoside triphosphate hydrolases"/>
    <property type="match status" value="1"/>
</dbReference>
<dbReference type="SMART" id="SM00382">
    <property type="entry name" value="AAA"/>
    <property type="match status" value="1"/>
</dbReference>
<evidence type="ECO:0000256" key="3">
    <source>
        <dbReference type="ARBA" id="ARBA00022705"/>
    </source>
</evidence>
<comment type="subcellular location">
    <subcellularLocation>
        <location evidence="4">Nucleus</location>
    </subcellularLocation>
</comment>
<dbReference type="GO" id="GO:0006281">
    <property type="term" value="P:DNA repair"/>
    <property type="evidence" value="ECO:0007669"/>
    <property type="project" value="InterPro"/>
</dbReference>
<dbReference type="PANTHER" id="PTHR23389:SF6">
    <property type="entry name" value="REPLICATION FACTOR C SUBUNIT 1"/>
    <property type="match status" value="1"/>
</dbReference>
<dbReference type="GO" id="GO:0006260">
    <property type="term" value="P:DNA replication"/>
    <property type="evidence" value="ECO:0007669"/>
    <property type="project" value="UniProtKB-KW"/>
</dbReference>
<comment type="caution">
    <text evidence="7">The sequence shown here is derived from an EMBL/GenBank/DDBJ whole genome shotgun (WGS) entry which is preliminary data.</text>
</comment>
<dbReference type="PANTHER" id="PTHR23389">
    <property type="entry name" value="CHROMOSOME TRANSMISSION FIDELITY FACTOR 18"/>
    <property type="match status" value="1"/>
</dbReference>
<keyword evidence="4" id="KW-0547">Nucleotide-binding</keyword>
<dbReference type="SMART" id="SM00292">
    <property type="entry name" value="BRCT"/>
    <property type="match status" value="1"/>
</dbReference>